<evidence type="ECO:0000313" key="2">
    <source>
        <dbReference type="EMBL" id="MPC14849.1"/>
    </source>
</evidence>
<sequence>MLCLLTTEGTGASLSPSLPHPSVVKCYDLQHQQFEALAICSFRYSKLQPFIALTTGGVRITCEVQSCSAIFKSRGHKRCSSHAPCLLTNRYRLDECEVCRRWLEAIFPQGEEPRLTNGAFTDLKEWWTTASKSRNHHHHQLEWEDRHLGFRLGLSVSSHSKKIPSSSTSCSFLPDSRRSPSVVLTVREDMSVSSLPPHPPCQDSQEGTLMEQDTGASKDQVAPPPETVPAPSPATPREWQDWMGSVNSFMARMDTLQSTRNRPSSSHASTGSYRGSLPGNRGDDHDHPASSSVLYDWAALPGSLGCQTIDGKLWAIGQLPNGQWGPILDLEVRHIKDDEGMETFLYRRVPFSKQDAPSKTPVVSPAAAFDALASLLSEP</sequence>
<feature type="region of interest" description="Disordered" evidence="1">
    <location>
        <begin position="190"/>
        <end position="240"/>
    </location>
</feature>
<feature type="region of interest" description="Disordered" evidence="1">
    <location>
        <begin position="158"/>
        <end position="177"/>
    </location>
</feature>
<feature type="compositionally biased region" description="Pro residues" evidence="1">
    <location>
        <begin position="222"/>
        <end position="234"/>
    </location>
</feature>
<feature type="compositionally biased region" description="Low complexity" evidence="1">
    <location>
        <begin position="158"/>
        <end position="171"/>
    </location>
</feature>
<evidence type="ECO:0000256" key="1">
    <source>
        <dbReference type="SAM" id="MobiDB-lite"/>
    </source>
</evidence>
<dbReference type="OrthoDB" id="10576464at2759"/>
<keyword evidence="3" id="KW-1185">Reference proteome</keyword>
<evidence type="ECO:0000313" key="3">
    <source>
        <dbReference type="Proteomes" id="UP000324222"/>
    </source>
</evidence>
<dbReference type="AlphaFoldDB" id="A0A5B7CZR6"/>
<protein>
    <submittedName>
        <fullName evidence="2">Uncharacterized protein</fullName>
    </submittedName>
</protein>
<dbReference type="Proteomes" id="UP000324222">
    <property type="component" value="Unassembled WGS sequence"/>
</dbReference>
<organism evidence="2 3">
    <name type="scientific">Portunus trituberculatus</name>
    <name type="common">Swimming crab</name>
    <name type="synonym">Neptunus trituberculatus</name>
    <dbReference type="NCBI Taxonomy" id="210409"/>
    <lineage>
        <taxon>Eukaryota</taxon>
        <taxon>Metazoa</taxon>
        <taxon>Ecdysozoa</taxon>
        <taxon>Arthropoda</taxon>
        <taxon>Crustacea</taxon>
        <taxon>Multicrustacea</taxon>
        <taxon>Malacostraca</taxon>
        <taxon>Eumalacostraca</taxon>
        <taxon>Eucarida</taxon>
        <taxon>Decapoda</taxon>
        <taxon>Pleocyemata</taxon>
        <taxon>Brachyura</taxon>
        <taxon>Eubrachyura</taxon>
        <taxon>Portunoidea</taxon>
        <taxon>Portunidae</taxon>
        <taxon>Portuninae</taxon>
        <taxon>Portunus</taxon>
    </lineage>
</organism>
<accession>A0A5B7CZR6</accession>
<name>A0A5B7CZR6_PORTR</name>
<feature type="region of interest" description="Disordered" evidence="1">
    <location>
        <begin position="257"/>
        <end position="288"/>
    </location>
</feature>
<dbReference type="EMBL" id="VSRR010000383">
    <property type="protein sequence ID" value="MPC14849.1"/>
    <property type="molecule type" value="Genomic_DNA"/>
</dbReference>
<gene>
    <name evidence="2" type="ORF">E2C01_007625</name>
</gene>
<feature type="compositionally biased region" description="Polar residues" evidence="1">
    <location>
        <begin position="257"/>
        <end position="273"/>
    </location>
</feature>
<reference evidence="2 3" key="1">
    <citation type="submission" date="2019-05" db="EMBL/GenBank/DDBJ databases">
        <title>Another draft genome of Portunus trituberculatus and its Hox gene families provides insights of decapod evolution.</title>
        <authorList>
            <person name="Jeong J.-H."/>
            <person name="Song I."/>
            <person name="Kim S."/>
            <person name="Choi T."/>
            <person name="Kim D."/>
            <person name="Ryu S."/>
            <person name="Kim W."/>
        </authorList>
    </citation>
    <scope>NUCLEOTIDE SEQUENCE [LARGE SCALE GENOMIC DNA]</scope>
    <source>
        <tissue evidence="2">Muscle</tissue>
    </source>
</reference>
<comment type="caution">
    <text evidence="2">The sequence shown here is derived from an EMBL/GenBank/DDBJ whole genome shotgun (WGS) entry which is preliminary data.</text>
</comment>
<proteinExistence type="predicted"/>